<evidence type="ECO:0000256" key="2">
    <source>
        <dbReference type="SAM" id="Phobius"/>
    </source>
</evidence>
<keyword evidence="2" id="KW-1133">Transmembrane helix</keyword>
<dbReference type="EMBL" id="JADBJN010000002">
    <property type="protein sequence ID" value="KAG5677443.1"/>
    <property type="molecule type" value="Genomic_DNA"/>
</dbReference>
<comment type="caution">
    <text evidence="3">The sequence shown here is derived from an EMBL/GenBank/DDBJ whole genome shotgun (WGS) entry which is preliminary data.</text>
</comment>
<dbReference type="Proteomes" id="UP001107558">
    <property type="component" value="Chromosome 2"/>
</dbReference>
<evidence type="ECO:0000313" key="4">
    <source>
        <dbReference type="Proteomes" id="UP001107558"/>
    </source>
</evidence>
<evidence type="ECO:0000313" key="3">
    <source>
        <dbReference type="EMBL" id="KAG5677443.1"/>
    </source>
</evidence>
<feature type="transmembrane region" description="Helical" evidence="2">
    <location>
        <begin position="31"/>
        <end position="55"/>
    </location>
</feature>
<evidence type="ECO:0000256" key="1">
    <source>
        <dbReference type="SAM" id="MobiDB-lite"/>
    </source>
</evidence>
<gene>
    <name evidence="3" type="ORF">PVAND_007201</name>
</gene>
<dbReference type="OrthoDB" id="6159739at2759"/>
<organism evidence="3 4">
    <name type="scientific">Polypedilum vanderplanki</name>
    <name type="common">Sleeping chironomid midge</name>
    <dbReference type="NCBI Taxonomy" id="319348"/>
    <lineage>
        <taxon>Eukaryota</taxon>
        <taxon>Metazoa</taxon>
        <taxon>Ecdysozoa</taxon>
        <taxon>Arthropoda</taxon>
        <taxon>Hexapoda</taxon>
        <taxon>Insecta</taxon>
        <taxon>Pterygota</taxon>
        <taxon>Neoptera</taxon>
        <taxon>Endopterygota</taxon>
        <taxon>Diptera</taxon>
        <taxon>Nematocera</taxon>
        <taxon>Chironomoidea</taxon>
        <taxon>Chironomidae</taxon>
        <taxon>Chironominae</taxon>
        <taxon>Polypedilum</taxon>
        <taxon>Polypedilum</taxon>
    </lineage>
</organism>
<keyword evidence="2" id="KW-0812">Transmembrane</keyword>
<proteinExistence type="predicted"/>
<keyword evidence="2" id="KW-0472">Membrane</keyword>
<protein>
    <submittedName>
        <fullName evidence="3">Uncharacterized protein</fullName>
    </submittedName>
</protein>
<sequence length="319" mass="37776">MTVEATSFLSTSKISNSHEKSAKILKNHKNLIIILLAFVLLLFSVLASILQIYIYNELNKSQEEIEQLKKDIQEIKNNELDRKLITEINAFNRKYHNQNDVQDQINLDEKVDLIENDKVKFDDVGDENDEEEEELDEQFDENEDDNYEGYPSGYGDDEYDDEYDLDSLEDSEDIHKTEKDDNNNIYEDMKKLTRKTRSITGITEQGIPILEEPYALRRNRTKLNELNREKNPRLKLTWNGNHRNIHGQHKKDFNHERHRHHHYNINNMRHQHQNTDISNRFAFAAAPVHHIKSFGQVSYVEFSQIICNFEVLILLYLLM</sequence>
<dbReference type="AlphaFoldDB" id="A0A9J6C6J2"/>
<keyword evidence="4" id="KW-1185">Reference proteome</keyword>
<feature type="compositionally biased region" description="Acidic residues" evidence="1">
    <location>
        <begin position="124"/>
        <end position="147"/>
    </location>
</feature>
<feature type="region of interest" description="Disordered" evidence="1">
    <location>
        <begin position="121"/>
        <end position="161"/>
    </location>
</feature>
<accession>A0A9J6C6J2</accession>
<reference evidence="3" key="1">
    <citation type="submission" date="2021-03" db="EMBL/GenBank/DDBJ databases">
        <title>Chromosome level genome of the anhydrobiotic midge Polypedilum vanderplanki.</title>
        <authorList>
            <person name="Yoshida Y."/>
            <person name="Kikawada T."/>
            <person name="Gusev O."/>
        </authorList>
    </citation>
    <scope>NUCLEOTIDE SEQUENCE</scope>
    <source>
        <strain evidence="3">NIAS01</strain>
        <tissue evidence="3">Whole body or cell culture</tissue>
    </source>
</reference>
<name>A0A9J6C6J2_POLVA</name>